<dbReference type="AlphaFoldDB" id="A0A9N7ZBD3"/>
<dbReference type="Proteomes" id="UP001153269">
    <property type="component" value="Unassembled WGS sequence"/>
</dbReference>
<keyword evidence="2" id="KW-1185">Reference proteome</keyword>
<proteinExistence type="predicted"/>
<reference evidence="1" key="1">
    <citation type="submission" date="2020-03" db="EMBL/GenBank/DDBJ databases">
        <authorList>
            <person name="Weist P."/>
        </authorList>
    </citation>
    <scope>NUCLEOTIDE SEQUENCE</scope>
</reference>
<accession>A0A9N7ZBD3</accession>
<gene>
    <name evidence="1" type="ORF">PLEPLA_LOCUS44591</name>
</gene>
<sequence length="147" mass="16154">MRTFSSAPSQSAYSSARGVVYQTARVACSLPEFQPSPKWSGFKLQTFDCDCVFMRPSWSIIRTRGGTLTFASPWFWDQGESLAPVGQKPPAVTLSHPSVIIQRDEGHYEKQCRSSGRPDTSAVEVSRSSLSLGKLKATGGCRWSRSS</sequence>
<dbReference type="EMBL" id="CADEAL010004312">
    <property type="protein sequence ID" value="CAB1456797.1"/>
    <property type="molecule type" value="Genomic_DNA"/>
</dbReference>
<name>A0A9N7ZBD3_PLEPL</name>
<evidence type="ECO:0000313" key="1">
    <source>
        <dbReference type="EMBL" id="CAB1456797.1"/>
    </source>
</evidence>
<protein>
    <submittedName>
        <fullName evidence="1">Uncharacterized protein</fullName>
    </submittedName>
</protein>
<comment type="caution">
    <text evidence="1">The sequence shown here is derived from an EMBL/GenBank/DDBJ whole genome shotgun (WGS) entry which is preliminary data.</text>
</comment>
<organism evidence="1 2">
    <name type="scientific">Pleuronectes platessa</name>
    <name type="common">European plaice</name>
    <dbReference type="NCBI Taxonomy" id="8262"/>
    <lineage>
        <taxon>Eukaryota</taxon>
        <taxon>Metazoa</taxon>
        <taxon>Chordata</taxon>
        <taxon>Craniata</taxon>
        <taxon>Vertebrata</taxon>
        <taxon>Euteleostomi</taxon>
        <taxon>Actinopterygii</taxon>
        <taxon>Neopterygii</taxon>
        <taxon>Teleostei</taxon>
        <taxon>Neoteleostei</taxon>
        <taxon>Acanthomorphata</taxon>
        <taxon>Carangaria</taxon>
        <taxon>Pleuronectiformes</taxon>
        <taxon>Pleuronectoidei</taxon>
        <taxon>Pleuronectidae</taxon>
        <taxon>Pleuronectes</taxon>
    </lineage>
</organism>
<evidence type="ECO:0000313" key="2">
    <source>
        <dbReference type="Proteomes" id="UP001153269"/>
    </source>
</evidence>